<dbReference type="GO" id="GO:0004620">
    <property type="term" value="F:phospholipase activity"/>
    <property type="evidence" value="ECO:0007669"/>
    <property type="project" value="TreeGrafter"/>
</dbReference>
<dbReference type="STRING" id="91604.ID47_08950"/>
<evidence type="ECO:0000313" key="5">
    <source>
        <dbReference type="EMBL" id="AIK96831.1"/>
    </source>
</evidence>
<dbReference type="SUPFAM" id="SSF52151">
    <property type="entry name" value="FabD/lysophospholipase-like"/>
    <property type="match status" value="1"/>
</dbReference>
<keyword evidence="3" id="KW-0442">Lipid degradation</keyword>
<protein>
    <recommendedName>
        <fullName evidence="4">PNPLA domain-containing protein</fullName>
    </recommendedName>
</protein>
<feature type="short sequence motif" description="GXSXG" evidence="3">
    <location>
        <begin position="40"/>
        <end position="44"/>
    </location>
</feature>
<dbReference type="PANTHER" id="PTHR32176:SF92">
    <property type="entry name" value="XYLOSE ISOMERASE"/>
    <property type="match status" value="1"/>
</dbReference>
<accession>A0A077AWJ9</accession>
<feature type="domain" description="PNPLA" evidence="4">
    <location>
        <begin position="2"/>
        <end position="198"/>
    </location>
</feature>
<sequence>MLSIDGGGIRGMIPALVLKHIESRLLSGRRIADCFDIIAGTSTGGLIALMLTVPNKERRPKYTAHEIAQIYEELGQEVFSQSLWQLIKSGDGWWGAKYSSHALENCLASYLGNACLKEVVTNVIVPAYEIELDKTFFFKSSRAKKEPAQDCLLRDLARATSAAPTYFSPASLIDGTGNRRLTLIDGGMGANNPSLAAAVYAMEIFGMDVDFFIVSIGTGTNYGAVTKNIAREDVEYAGIMGWAPKIISTLMHAVDDITNYEMHYVFNHNKQQHHYFRLQPVLESDHTYLDKADSDNLSALKRAADKVIRDNQTVIDEIVKTLNIRNN</sequence>
<feature type="short sequence motif" description="DGA/G" evidence="3">
    <location>
        <begin position="185"/>
        <end position="187"/>
    </location>
</feature>
<dbReference type="eggNOG" id="COG3621">
    <property type="taxonomic scope" value="Bacteria"/>
</dbReference>
<feature type="short sequence motif" description="GXGXXG" evidence="3">
    <location>
        <begin position="6"/>
        <end position="11"/>
    </location>
</feature>
<keyword evidence="6" id="KW-1185">Reference proteome</keyword>
<dbReference type="EMBL" id="CP008941">
    <property type="protein sequence ID" value="AIK96831.1"/>
    <property type="molecule type" value="Genomic_DNA"/>
</dbReference>
<dbReference type="InterPro" id="IPR016035">
    <property type="entry name" value="Acyl_Trfase/lysoPLipase"/>
</dbReference>
<dbReference type="Gene3D" id="3.40.1090.10">
    <property type="entry name" value="Cytosolic phospholipase A2 catalytic domain"/>
    <property type="match status" value="1"/>
</dbReference>
<proteinExistence type="inferred from homology"/>
<dbReference type="PROSITE" id="PS51635">
    <property type="entry name" value="PNPLA"/>
    <property type="match status" value="1"/>
</dbReference>
<evidence type="ECO:0000256" key="2">
    <source>
        <dbReference type="ARBA" id="ARBA00023098"/>
    </source>
</evidence>
<feature type="active site" description="Nucleophile" evidence="3">
    <location>
        <position position="42"/>
    </location>
</feature>
<dbReference type="AlphaFoldDB" id="A0A077AWJ9"/>
<comment type="similarity">
    <text evidence="1">Belongs to the patatin family.</text>
</comment>
<reference evidence="5 6" key="1">
    <citation type="submission" date="2014-07" db="EMBL/GenBank/DDBJ databases">
        <title>Comparative genomic insights into amoeba endosymbionts belonging to the families of Holosporaceae and Candidatus Midichloriaceae within Rickettsiales.</title>
        <authorList>
            <person name="Wang Z."/>
            <person name="Wu M."/>
        </authorList>
    </citation>
    <scope>NUCLEOTIDE SEQUENCE [LARGE SCALE GENOMIC DNA]</scope>
    <source>
        <strain evidence="5">PRA3</strain>
    </source>
</reference>
<dbReference type="PANTHER" id="PTHR32176">
    <property type="entry name" value="XYLOSE ISOMERASE"/>
    <property type="match status" value="1"/>
</dbReference>
<evidence type="ECO:0000313" key="6">
    <source>
        <dbReference type="Proteomes" id="UP000028926"/>
    </source>
</evidence>
<dbReference type="Proteomes" id="UP000028926">
    <property type="component" value="Chromosome"/>
</dbReference>
<evidence type="ECO:0000256" key="1">
    <source>
        <dbReference type="ARBA" id="ARBA00010240"/>
    </source>
</evidence>
<organism evidence="5 6">
    <name type="scientific">Candidatus Odyssella acanthamoebae</name>
    <dbReference type="NCBI Taxonomy" id="91604"/>
    <lineage>
        <taxon>Bacteria</taxon>
        <taxon>Pseudomonadati</taxon>
        <taxon>Pseudomonadota</taxon>
        <taxon>Alphaproteobacteria</taxon>
        <taxon>Holosporales</taxon>
        <taxon>Candidatus Paracaedibacteraceae</taxon>
        <taxon>Candidatus Odyssella</taxon>
    </lineage>
</organism>
<dbReference type="InterPro" id="IPR002641">
    <property type="entry name" value="PNPLA_dom"/>
</dbReference>
<name>A0A077AWJ9_9PROT</name>
<feature type="active site" description="Proton acceptor" evidence="3">
    <location>
        <position position="185"/>
    </location>
</feature>
<keyword evidence="2 3" id="KW-0443">Lipid metabolism</keyword>
<dbReference type="Pfam" id="PF01734">
    <property type="entry name" value="Patatin"/>
    <property type="match status" value="1"/>
</dbReference>
<dbReference type="HOGENOM" id="CLU_000288_144_0_5"/>
<evidence type="ECO:0000256" key="3">
    <source>
        <dbReference type="PROSITE-ProRule" id="PRU01161"/>
    </source>
</evidence>
<dbReference type="KEGG" id="paca:ID47_08950"/>
<dbReference type="GO" id="GO:0016042">
    <property type="term" value="P:lipid catabolic process"/>
    <property type="evidence" value="ECO:0007669"/>
    <property type="project" value="UniProtKB-UniRule"/>
</dbReference>
<gene>
    <name evidence="5" type="ORF">ID47_08950</name>
</gene>
<dbReference type="GO" id="GO:0047372">
    <property type="term" value="F:monoacylglycerol lipase activity"/>
    <property type="evidence" value="ECO:0007669"/>
    <property type="project" value="TreeGrafter"/>
</dbReference>
<keyword evidence="3" id="KW-0378">Hydrolase</keyword>
<evidence type="ECO:0000259" key="4">
    <source>
        <dbReference type="PROSITE" id="PS51635"/>
    </source>
</evidence>